<name>A0A0K6IVA9_9PROT</name>
<dbReference type="CDD" id="cd00093">
    <property type="entry name" value="HTH_XRE"/>
    <property type="match status" value="1"/>
</dbReference>
<sequence length="110" mass="12402">MDDKHFDELLESVRDMGRHMRGEALAGAKLREFPEPDVKAIRERIGLSQTRFAYLIGVKPKTLQNWEQHRVRPSGPARALLKIVEANPNALSALYTQPGQATKGDTHLFP</sequence>
<dbReference type="SUPFAM" id="SSF47413">
    <property type="entry name" value="lambda repressor-like DNA-binding domains"/>
    <property type="match status" value="1"/>
</dbReference>
<accession>A0A0K6IVA9</accession>
<evidence type="ECO:0000256" key="2">
    <source>
        <dbReference type="ARBA" id="ARBA00023125"/>
    </source>
</evidence>
<proteinExistence type="predicted"/>
<keyword evidence="1" id="KW-0805">Transcription regulation</keyword>
<dbReference type="OrthoDB" id="9799384at2"/>
<evidence type="ECO:0000313" key="6">
    <source>
        <dbReference type="Proteomes" id="UP000182108"/>
    </source>
</evidence>
<reference evidence="6" key="1">
    <citation type="submission" date="2015-08" db="EMBL/GenBank/DDBJ databases">
        <authorList>
            <person name="Babu N.S."/>
            <person name="Beckwith C.J."/>
            <person name="Beseler K.G."/>
            <person name="Brison A."/>
            <person name="Carone J.V."/>
            <person name="Caskin T.P."/>
            <person name="Diamond M."/>
            <person name="Durham M.E."/>
            <person name="Foxe J.M."/>
            <person name="Go M."/>
            <person name="Henderson B.A."/>
            <person name="Jones I.B."/>
            <person name="McGettigan J.A."/>
            <person name="Micheletti S.J."/>
            <person name="Nasrallah M.E."/>
            <person name="Ortiz D."/>
            <person name="Piller C.R."/>
            <person name="Privatt S.R."/>
            <person name="Schneider S.L."/>
            <person name="Sharp S."/>
            <person name="Smith T.C."/>
            <person name="Stanton J.D."/>
            <person name="Ullery H.E."/>
            <person name="Wilson R.J."/>
            <person name="Serrano M.G."/>
            <person name="Buck G."/>
            <person name="Lee V."/>
            <person name="Wang Y."/>
            <person name="Carvalho R."/>
            <person name="Voegtly L."/>
            <person name="Shi R."/>
            <person name="Duckworth R."/>
            <person name="Johnson A."/>
            <person name="Loviza R."/>
            <person name="Walstead R."/>
            <person name="Shah Z."/>
            <person name="Kiflezghi M."/>
            <person name="Wade K."/>
            <person name="Ball S.L."/>
            <person name="Bradley K.W."/>
            <person name="Asai D.J."/>
            <person name="Bowman C.A."/>
            <person name="Russell D.A."/>
            <person name="Pope W.H."/>
            <person name="Jacobs-Sera D."/>
            <person name="Hendrix R.W."/>
            <person name="Hatfull G.F."/>
        </authorList>
    </citation>
    <scope>NUCLEOTIDE SEQUENCE [LARGE SCALE GENOMIC DNA]</scope>
    <source>
        <strain evidence="6">JCM 19170</strain>
    </source>
</reference>
<dbReference type="SMART" id="SM00530">
    <property type="entry name" value="HTH_XRE"/>
    <property type="match status" value="1"/>
</dbReference>
<keyword evidence="2" id="KW-0238">DNA-binding</keyword>
<dbReference type="PROSITE" id="PS50943">
    <property type="entry name" value="HTH_CROC1"/>
    <property type="match status" value="1"/>
</dbReference>
<dbReference type="GO" id="GO:0003677">
    <property type="term" value="F:DNA binding"/>
    <property type="evidence" value="ECO:0007669"/>
    <property type="project" value="UniProtKB-KW"/>
</dbReference>
<dbReference type="Proteomes" id="UP000182108">
    <property type="component" value="Unassembled WGS sequence"/>
</dbReference>
<gene>
    <name evidence="5" type="ORF">Ga0061068_1062</name>
</gene>
<dbReference type="AlphaFoldDB" id="A0A0K6IVA9"/>
<dbReference type="PANTHER" id="PTHR36511:SF4">
    <property type="entry name" value="ANTITOXIN MQSA"/>
    <property type="match status" value="1"/>
</dbReference>
<dbReference type="InterPro" id="IPR052359">
    <property type="entry name" value="HTH-type_reg/antitoxin"/>
</dbReference>
<dbReference type="InterPro" id="IPR010982">
    <property type="entry name" value="Lambda_DNA-bd_dom_sf"/>
</dbReference>
<dbReference type="Gene3D" id="1.10.260.40">
    <property type="entry name" value="lambda repressor-like DNA-binding domains"/>
    <property type="match status" value="1"/>
</dbReference>
<keyword evidence="3" id="KW-0804">Transcription</keyword>
<evidence type="ECO:0000259" key="4">
    <source>
        <dbReference type="PROSITE" id="PS50943"/>
    </source>
</evidence>
<protein>
    <recommendedName>
        <fullName evidence="4">HTH cro/C1-type domain-containing protein</fullName>
    </recommendedName>
</protein>
<keyword evidence="6" id="KW-1185">Reference proteome</keyword>
<dbReference type="InterPro" id="IPR001387">
    <property type="entry name" value="Cro/C1-type_HTH"/>
</dbReference>
<evidence type="ECO:0000313" key="5">
    <source>
        <dbReference type="EMBL" id="CUB07257.1"/>
    </source>
</evidence>
<feature type="domain" description="HTH cro/C1-type" evidence="4">
    <location>
        <begin position="38"/>
        <end position="91"/>
    </location>
</feature>
<dbReference type="PANTHER" id="PTHR36511">
    <property type="entry name" value="MERR FAMILY BACTERIAL REGULATORY PROTEIN"/>
    <property type="match status" value="1"/>
</dbReference>
<organism evidence="5 6">
    <name type="scientific">Tepidiphilus thermophilus</name>
    <dbReference type="NCBI Taxonomy" id="876478"/>
    <lineage>
        <taxon>Bacteria</taxon>
        <taxon>Pseudomonadati</taxon>
        <taxon>Pseudomonadota</taxon>
        <taxon>Hydrogenophilia</taxon>
        <taxon>Hydrogenophilales</taxon>
        <taxon>Hydrogenophilaceae</taxon>
        <taxon>Tepidiphilus</taxon>
    </lineage>
</organism>
<dbReference type="EMBL" id="CYHH01000006">
    <property type="protein sequence ID" value="CUB07257.1"/>
    <property type="molecule type" value="Genomic_DNA"/>
</dbReference>
<evidence type="ECO:0000256" key="3">
    <source>
        <dbReference type="ARBA" id="ARBA00023163"/>
    </source>
</evidence>
<evidence type="ECO:0000256" key="1">
    <source>
        <dbReference type="ARBA" id="ARBA00023015"/>
    </source>
</evidence>
<dbReference type="Pfam" id="PF01381">
    <property type="entry name" value="HTH_3"/>
    <property type="match status" value="1"/>
</dbReference>
<dbReference type="RefSeq" id="WP_055423552.1">
    <property type="nucleotide sequence ID" value="NZ_CYHH01000006.1"/>
</dbReference>